<dbReference type="Proteomes" id="UP000789375">
    <property type="component" value="Unassembled WGS sequence"/>
</dbReference>
<organism evidence="1 2">
    <name type="scientific">Funneliformis mosseae</name>
    <name type="common">Endomycorrhizal fungus</name>
    <name type="synonym">Glomus mosseae</name>
    <dbReference type="NCBI Taxonomy" id="27381"/>
    <lineage>
        <taxon>Eukaryota</taxon>
        <taxon>Fungi</taxon>
        <taxon>Fungi incertae sedis</taxon>
        <taxon>Mucoromycota</taxon>
        <taxon>Glomeromycotina</taxon>
        <taxon>Glomeromycetes</taxon>
        <taxon>Glomerales</taxon>
        <taxon>Glomeraceae</taxon>
        <taxon>Funneliformis</taxon>
    </lineage>
</organism>
<name>A0A9N9FMY9_FUNMO</name>
<sequence>MQQILIDPNVRDVFFGKKAEEFRSKSTLILYVVVENKPKKPLQCVRGIPFDVIKKFDNILNTQLGRDFRSKFINLIAISLDWKNVDGYYIEKPAIIFYVIRKGVIPIGNDYFPKNIDDIETDHGISGTICAGTLGMFVKDSNEQNERIYLLTNDYVIRMKHGSEIQNKICQPADSDYVMYLEKELKAKLDKKLQSNVEHNVENEIYDRIKDLEFEIKKCSDIKKLEKDLKYAKRYNTHLALFTNGLRDNYKIDKRNYGVDAAIAKLEQSEGTLLRKIKSRNFAIGNSAFEDESPILITDINEDIHSVDTSKPIYKVGCTSGLTKGYIKEGITSILSKDGSLILEQQLNFHGVQMKEIKVRGKENFPFKWLDRQILVLAKKGLFMDEGDSGCIWFDQDGIVIALGHGTLCTTSGEFAVGSSISTVLKALKVSPYFEQMLKLYICYWISSILCVITISTSLKPIDIRKLSVLRLNSR</sequence>
<dbReference type="EMBL" id="CAJVPP010001261">
    <property type="protein sequence ID" value="CAG8544541.1"/>
    <property type="molecule type" value="Genomic_DNA"/>
</dbReference>
<evidence type="ECO:0000313" key="1">
    <source>
        <dbReference type="EMBL" id="CAG8544541.1"/>
    </source>
</evidence>
<accession>A0A9N9FMY9</accession>
<reference evidence="1" key="1">
    <citation type="submission" date="2021-06" db="EMBL/GenBank/DDBJ databases">
        <authorList>
            <person name="Kallberg Y."/>
            <person name="Tangrot J."/>
            <person name="Rosling A."/>
        </authorList>
    </citation>
    <scope>NUCLEOTIDE SEQUENCE</scope>
    <source>
        <strain evidence="1">87-6 pot B 2015</strain>
    </source>
</reference>
<protein>
    <submittedName>
        <fullName evidence="1">4168_t:CDS:1</fullName>
    </submittedName>
</protein>
<evidence type="ECO:0000313" key="2">
    <source>
        <dbReference type="Proteomes" id="UP000789375"/>
    </source>
</evidence>
<gene>
    <name evidence="1" type="ORF">FMOSSE_LOCUS6149</name>
</gene>
<dbReference type="AlphaFoldDB" id="A0A9N9FMY9"/>
<keyword evidence="2" id="KW-1185">Reference proteome</keyword>
<proteinExistence type="predicted"/>
<comment type="caution">
    <text evidence="1">The sequence shown here is derived from an EMBL/GenBank/DDBJ whole genome shotgun (WGS) entry which is preliminary data.</text>
</comment>